<dbReference type="KEGG" id="sth:STH853"/>
<keyword evidence="2" id="KW-0812">Transmembrane</keyword>
<dbReference type="STRING" id="292459.STH853"/>
<feature type="transmembrane region" description="Helical" evidence="2">
    <location>
        <begin position="35"/>
        <end position="63"/>
    </location>
</feature>
<proteinExistence type="predicted"/>
<name>Q67R55_SYMTH</name>
<keyword evidence="2" id="KW-0472">Membrane</keyword>
<accession>Q67R55</accession>
<evidence type="ECO:0000256" key="2">
    <source>
        <dbReference type="SAM" id="Phobius"/>
    </source>
</evidence>
<sequence>MRNSDMDELARRRAAREREAGGDDDTVRFTWTDTLAMIIAAYQVLMPIVLLMIGILLVVYLLFRVFFH</sequence>
<dbReference type="Proteomes" id="UP000000417">
    <property type="component" value="Chromosome"/>
</dbReference>
<protein>
    <submittedName>
        <fullName evidence="3">Uncharacterized protein</fullName>
    </submittedName>
</protein>
<dbReference type="HOGENOM" id="CLU_2792491_0_0_9"/>
<dbReference type="EMBL" id="AP006840">
    <property type="protein sequence ID" value="BAD39838.1"/>
    <property type="molecule type" value="Genomic_DNA"/>
</dbReference>
<reference evidence="3 4" key="1">
    <citation type="journal article" date="2004" name="Nucleic Acids Res.">
        <title>Genome sequence of Symbiobacterium thermophilum, an uncultivable bacterium that depends on microbial commensalism.</title>
        <authorList>
            <person name="Ueda K."/>
            <person name="Yamashita A."/>
            <person name="Ishikawa J."/>
            <person name="Shimada M."/>
            <person name="Watsuji T."/>
            <person name="Morimura K."/>
            <person name="Ikeda H."/>
            <person name="Hattori M."/>
            <person name="Beppu T."/>
        </authorList>
    </citation>
    <scope>NUCLEOTIDE SEQUENCE [LARGE SCALE GENOMIC DNA]</scope>
    <source>
        <strain evidence="4">T / IAM 14863</strain>
    </source>
</reference>
<keyword evidence="2" id="KW-1133">Transmembrane helix</keyword>
<feature type="region of interest" description="Disordered" evidence="1">
    <location>
        <begin position="1"/>
        <end position="25"/>
    </location>
</feature>
<organism evidence="3 4">
    <name type="scientific">Symbiobacterium thermophilum (strain DSM 24528 / JCM 14929 / IAM 14863 / T)</name>
    <dbReference type="NCBI Taxonomy" id="292459"/>
    <lineage>
        <taxon>Bacteria</taxon>
        <taxon>Bacillati</taxon>
        <taxon>Bacillota</taxon>
        <taxon>Clostridia</taxon>
        <taxon>Eubacteriales</taxon>
        <taxon>Symbiobacteriaceae</taxon>
        <taxon>Symbiobacterium</taxon>
    </lineage>
</organism>
<keyword evidence="4" id="KW-1185">Reference proteome</keyword>
<dbReference type="AlphaFoldDB" id="Q67R55"/>
<evidence type="ECO:0000313" key="3">
    <source>
        <dbReference type="EMBL" id="BAD39838.1"/>
    </source>
</evidence>
<evidence type="ECO:0000256" key="1">
    <source>
        <dbReference type="SAM" id="MobiDB-lite"/>
    </source>
</evidence>
<gene>
    <name evidence="3" type="ordered locus">STH853</name>
</gene>
<dbReference type="RefSeq" id="WP_011194985.1">
    <property type="nucleotide sequence ID" value="NC_006177.1"/>
</dbReference>
<evidence type="ECO:0000313" key="4">
    <source>
        <dbReference type="Proteomes" id="UP000000417"/>
    </source>
</evidence>